<evidence type="ECO:0000256" key="2">
    <source>
        <dbReference type="ARBA" id="ARBA00022692"/>
    </source>
</evidence>
<evidence type="ECO:0000256" key="1">
    <source>
        <dbReference type="ARBA" id="ARBA00004477"/>
    </source>
</evidence>
<reference evidence="8 9" key="1">
    <citation type="journal article" date="2012" name="Nature">
        <title>Repeated polyploidization of Gossypium genomes and the evolution of spinnable cotton fibres.</title>
        <authorList>
            <person name="Paterson A.H."/>
            <person name="Wendel J.F."/>
            <person name="Gundlach H."/>
            <person name="Guo H."/>
            <person name="Jenkins J."/>
            <person name="Jin D."/>
            <person name="Llewellyn D."/>
            <person name="Showmaker K.C."/>
            <person name="Shu S."/>
            <person name="Udall J."/>
            <person name="Yoo M.J."/>
            <person name="Byers R."/>
            <person name="Chen W."/>
            <person name="Doron-Faigenboim A."/>
            <person name="Duke M.V."/>
            <person name="Gong L."/>
            <person name="Grimwood J."/>
            <person name="Grover C."/>
            <person name="Grupp K."/>
            <person name="Hu G."/>
            <person name="Lee T.H."/>
            <person name="Li J."/>
            <person name="Lin L."/>
            <person name="Liu T."/>
            <person name="Marler B.S."/>
            <person name="Page J.T."/>
            <person name="Roberts A.W."/>
            <person name="Romanel E."/>
            <person name="Sanders W.S."/>
            <person name="Szadkowski E."/>
            <person name="Tan X."/>
            <person name="Tang H."/>
            <person name="Xu C."/>
            <person name="Wang J."/>
            <person name="Wang Z."/>
            <person name="Zhang D."/>
            <person name="Zhang L."/>
            <person name="Ashrafi H."/>
            <person name="Bedon F."/>
            <person name="Bowers J.E."/>
            <person name="Brubaker C.L."/>
            <person name="Chee P.W."/>
            <person name="Das S."/>
            <person name="Gingle A.R."/>
            <person name="Haigler C.H."/>
            <person name="Harker D."/>
            <person name="Hoffmann L.V."/>
            <person name="Hovav R."/>
            <person name="Jones D.C."/>
            <person name="Lemke C."/>
            <person name="Mansoor S."/>
            <person name="ur Rahman M."/>
            <person name="Rainville L.N."/>
            <person name="Rambani A."/>
            <person name="Reddy U.K."/>
            <person name="Rong J.K."/>
            <person name="Saranga Y."/>
            <person name="Scheffler B.E."/>
            <person name="Scheffler J.A."/>
            <person name="Stelly D.M."/>
            <person name="Triplett B.A."/>
            <person name="Van Deynze A."/>
            <person name="Vaslin M.F."/>
            <person name="Waghmare V.N."/>
            <person name="Walford S.A."/>
            <person name="Wright R.J."/>
            <person name="Zaki E.A."/>
            <person name="Zhang T."/>
            <person name="Dennis E.S."/>
            <person name="Mayer K.F."/>
            <person name="Peterson D.G."/>
            <person name="Rokhsar D.S."/>
            <person name="Wang X."/>
            <person name="Schmutz J."/>
        </authorList>
    </citation>
    <scope>NUCLEOTIDE SEQUENCE [LARGE SCALE GENOMIC DNA]</scope>
</reference>
<evidence type="ECO:0000256" key="3">
    <source>
        <dbReference type="ARBA" id="ARBA00022824"/>
    </source>
</evidence>
<keyword evidence="2 6" id="KW-0812">Transmembrane</keyword>
<organism evidence="8 9">
    <name type="scientific">Gossypium raimondii</name>
    <name type="common">Peruvian cotton</name>
    <name type="synonym">Gossypium klotzschianum subsp. raimondii</name>
    <dbReference type="NCBI Taxonomy" id="29730"/>
    <lineage>
        <taxon>Eukaryota</taxon>
        <taxon>Viridiplantae</taxon>
        <taxon>Streptophyta</taxon>
        <taxon>Embryophyta</taxon>
        <taxon>Tracheophyta</taxon>
        <taxon>Spermatophyta</taxon>
        <taxon>Magnoliopsida</taxon>
        <taxon>eudicotyledons</taxon>
        <taxon>Gunneridae</taxon>
        <taxon>Pentapetalae</taxon>
        <taxon>rosids</taxon>
        <taxon>malvids</taxon>
        <taxon>Malvales</taxon>
        <taxon>Malvaceae</taxon>
        <taxon>Malvoideae</taxon>
        <taxon>Gossypium</taxon>
    </lineage>
</organism>
<dbReference type="GO" id="GO:0005789">
    <property type="term" value="C:endoplasmic reticulum membrane"/>
    <property type="evidence" value="ECO:0007669"/>
    <property type="project" value="UniProtKB-SubCell"/>
</dbReference>
<dbReference type="Proteomes" id="UP000032304">
    <property type="component" value="Chromosome 12"/>
</dbReference>
<keyword evidence="5 6" id="KW-0472">Membrane</keyword>
<dbReference type="AlphaFoldDB" id="A0A0D2V544"/>
<dbReference type="EMBL" id="CM001751">
    <property type="protein sequence ID" value="KJB76894.1"/>
    <property type="molecule type" value="Genomic_DNA"/>
</dbReference>
<dbReference type="PANTHER" id="PTHR10994:SF65">
    <property type="entry name" value="RETICULON-LIKE PROTEIN B12"/>
    <property type="match status" value="1"/>
</dbReference>
<name>A0A0D2V544_GOSRA</name>
<protein>
    <recommendedName>
        <fullName evidence="6">Reticulon-like protein</fullName>
    </recommendedName>
</protein>
<dbReference type="InterPro" id="IPR045064">
    <property type="entry name" value="Reticulon-like"/>
</dbReference>
<feature type="transmembrane region" description="Helical" evidence="6">
    <location>
        <begin position="7"/>
        <end position="23"/>
    </location>
</feature>
<proteinExistence type="predicted"/>
<dbReference type="PROSITE" id="PS50845">
    <property type="entry name" value="RETICULON"/>
    <property type="match status" value="1"/>
</dbReference>
<evidence type="ECO:0000313" key="9">
    <source>
        <dbReference type="Proteomes" id="UP000032304"/>
    </source>
</evidence>
<dbReference type="GO" id="GO:0009617">
    <property type="term" value="P:response to bacterium"/>
    <property type="evidence" value="ECO:0007669"/>
    <property type="project" value="InterPro"/>
</dbReference>
<keyword evidence="9" id="KW-1185">Reference proteome</keyword>
<accession>A0A0D2V544</accession>
<evidence type="ECO:0000259" key="7">
    <source>
        <dbReference type="PROSITE" id="PS50845"/>
    </source>
</evidence>
<dbReference type="PANTHER" id="PTHR10994">
    <property type="entry name" value="RETICULON"/>
    <property type="match status" value="1"/>
</dbReference>
<evidence type="ECO:0000313" key="8">
    <source>
        <dbReference type="EMBL" id="KJB76894.1"/>
    </source>
</evidence>
<comment type="subcellular location">
    <subcellularLocation>
        <location evidence="1 6">Endoplasmic reticulum membrane</location>
        <topology evidence="1 6">Multi-pass membrane protein</topology>
    </subcellularLocation>
</comment>
<dbReference type="InterPro" id="IPR003388">
    <property type="entry name" value="Reticulon"/>
</dbReference>
<feature type="domain" description="Reticulon" evidence="7">
    <location>
        <begin position="1"/>
        <end position="83"/>
    </location>
</feature>
<evidence type="ECO:0000256" key="6">
    <source>
        <dbReference type="RuleBase" id="RU363132"/>
    </source>
</evidence>
<gene>
    <name evidence="8" type="ORF">B456_012G111200</name>
</gene>
<feature type="transmembrane region" description="Helical" evidence="6">
    <location>
        <begin position="29"/>
        <end position="49"/>
    </location>
</feature>
<keyword evidence="4 6" id="KW-1133">Transmembrane helix</keyword>
<dbReference type="Pfam" id="PF02453">
    <property type="entry name" value="Reticulon"/>
    <property type="match status" value="1"/>
</dbReference>
<dbReference type="Gramene" id="KJB76894">
    <property type="protein sequence ID" value="KJB76894"/>
    <property type="gene ID" value="B456_012G111200"/>
</dbReference>
<sequence>MLWRRGNLTMGILLVTLAAWVVFEKSGYTLLSLVSNVLLLLIGILFLWAKSAAILNRPAPPLPELYLSEETVNEMGAFIRAHALLLFSQFLHFTRDTKTISIRILYSDTGKCSSCM</sequence>
<keyword evidence="3 6" id="KW-0256">Endoplasmic reticulum</keyword>
<evidence type="ECO:0000256" key="4">
    <source>
        <dbReference type="ARBA" id="ARBA00022989"/>
    </source>
</evidence>
<evidence type="ECO:0000256" key="5">
    <source>
        <dbReference type="ARBA" id="ARBA00023136"/>
    </source>
</evidence>